<feature type="transmembrane region" description="Helical" evidence="2">
    <location>
        <begin position="401"/>
        <end position="424"/>
    </location>
</feature>
<accession>A0A066XQJ5</accession>
<evidence type="ECO:0000256" key="1">
    <source>
        <dbReference type="SAM" id="MobiDB-lite"/>
    </source>
</evidence>
<feature type="compositionally biased region" description="Basic and acidic residues" evidence="1">
    <location>
        <begin position="72"/>
        <end position="85"/>
    </location>
</feature>
<feature type="compositionally biased region" description="Pro residues" evidence="1">
    <location>
        <begin position="302"/>
        <end position="311"/>
    </location>
</feature>
<dbReference type="AlphaFoldDB" id="A0A066XQJ5"/>
<feature type="region of interest" description="Disordered" evidence="1">
    <location>
        <begin position="292"/>
        <end position="311"/>
    </location>
</feature>
<evidence type="ECO:0000313" key="4">
    <source>
        <dbReference type="Proteomes" id="UP000027238"/>
    </source>
</evidence>
<sequence length="669" mass="71724">MVTGGSNQVQTAPKAIRKAWPPADQLTLFRGCGKVQEARVAVRGPALALVASNQRGPKKGLDATLDTYTRTQRESWHGAKQDMRPRSAAARPGFRTGTLHGTSAASSYEQAPQPPPLAAVVPHRPRLLGPPSCPILSSKTTRQGRERGPPGPDPSQGRATGLKQTQSDPGQPPGEKQPRRRPIPSKRGRGERYDDGIWARLLSSTSSLFVHAMDFAHTVESTASLVYTKPPAEAPPGEYTTQPRPRAVIGPPQRLLTPSRTAWIRGLWTNHWSTTPSRLITDVHESFSFSRFTGATTDPRPPKIPSSTPPACIPFPPRRFPVRTALRLDNPRPKLTLVTPASLARDFRRARTMGSAPRLGALGHTFTAMRAMQFVSLVAVVGMVADFISEINGADAISPPVLVGTLVISCIATLYISITYILYYDNMLPLLLAAAADTALLIAVIVVACLLGKPLSYLNCAALPPKSGSTASFMASVTANIKPGSTLNYFVWVGADQPTCYAIKAVWGLSIALCVLFAFSAITAKKKSLGTAAVLAGEKRWDSSSGDSGSDSDDAAAAAAAAAVPRPWFPPPPITSRVPHKRVRVVEQRQPVHPMPVLPELVVSPVLPASPAAERAATPKTPTTPLGTLLARGKSKRKTIMEFIDGWWDLGLLEQQKQTALAKAGSRRK</sequence>
<evidence type="ECO:0008006" key="5">
    <source>
        <dbReference type="Google" id="ProtNLM"/>
    </source>
</evidence>
<dbReference type="STRING" id="1173701.A0A066XQJ5"/>
<feature type="region of interest" description="Disordered" evidence="1">
    <location>
        <begin position="72"/>
        <end position="191"/>
    </location>
</feature>
<dbReference type="OrthoDB" id="5366688at2759"/>
<feature type="transmembrane region" description="Helical" evidence="2">
    <location>
        <begin position="430"/>
        <end position="451"/>
    </location>
</feature>
<proteinExistence type="predicted"/>
<feature type="compositionally biased region" description="Basic residues" evidence="1">
    <location>
        <begin position="178"/>
        <end position="187"/>
    </location>
</feature>
<feature type="transmembrane region" description="Helical" evidence="2">
    <location>
        <begin position="501"/>
        <end position="522"/>
    </location>
</feature>
<evidence type="ECO:0000256" key="2">
    <source>
        <dbReference type="SAM" id="Phobius"/>
    </source>
</evidence>
<organism evidence="3 4">
    <name type="scientific">Colletotrichum sublineola</name>
    <name type="common">Sorghum anthracnose fungus</name>
    <dbReference type="NCBI Taxonomy" id="1173701"/>
    <lineage>
        <taxon>Eukaryota</taxon>
        <taxon>Fungi</taxon>
        <taxon>Dikarya</taxon>
        <taxon>Ascomycota</taxon>
        <taxon>Pezizomycotina</taxon>
        <taxon>Sordariomycetes</taxon>
        <taxon>Hypocreomycetidae</taxon>
        <taxon>Glomerellales</taxon>
        <taxon>Glomerellaceae</taxon>
        <taxon>Colletotrichum</taxon>
        <taxon>Colletotrichum graminicola species complex</taxon>
    </lineage>
</organism>
<dbReference type="EMBL" id="JMSE01000697">
    <property type="protein sequence ID" value="KDN68235.1"/>
    <property type="molecule type" value="Genomic_DNA"/>
</dbReference>
<dbReference type="HOGENOM" id="CLU_410492_0_0_1"/>
<gene>
    <name evidence="3" type="ORF">CSUB01_09246</name>
</gene>
<keyword evidence="2" id="KW-0812">Transmembrane</keyword>
<evidence type="ECO:0000313" key="3">
    <source>
        <dbReference type="EMBL" id="KDN68235.1"/>
    </source>
</evidence>
<protein>
    <recommendedName>
        <fullName evidence="5">MARVEL domain-containing protein</fullName>
    </recommendedName>
</protein>
<reference evidence="4" key="1">
    <citation type="journal article" date="2014" name="Genome Announc.">
        <title>Draft genome sequence of Colletotrichum sublineola, a destructive pathogen of cultivated sorghum.</title>
        <authorList>
            <person name="Baroncelli R."/>
            <person name="Sanz-Martin J.M."/>
            <person name="Rech G.E."/>
            <person name="Sukno S.A."/>
            <person name="Thon M.R."/>
        </authorList>
    </citation>
    <scope>NUCLEOTIDE SEQUENCE [LARGE SCALE GENOMIC DNA]</scope>
    <source>
        <strain evidence="4">TX430BB</strain>
    </source>
</reference>
<dbReference type="eggNOG" id="ENOG502SPG3">
    <property type="taxonomic scope" value="Eukaryota"/>
</dbReference>
<name>A0A066XQJ5_COLSU</name>
<feature type="transmembrane region" description="Helical" evidence="2">
    <location>
        <begin position="371"/>
        <end position="389"/>
    </location>
</feature>
<keyword evidence="2" id="KW-0472">Membrane</keyword>
<keyword evidence="2" id="KW-1133">Transmembrane helix</keyword>
<keyword evidence="4" id="KW-1185">Reference proteome</keyword>
<dbReference type="Proteomes" id="UP000027238">
    <property type="component" value="Unassembled WGS sequence"/>
</dbReference>
<feature type="compositionally biased region" description="Polar residues" evidence="1">
    <location>
        <begin position="99"/>
        <end position="109"/>
    </location>
</feature>
<comment type="caution">
    <text evidence="3">The sequence shown here is derived from an EMBL/GenBank/DDBJ whole genome shotgun (WGS) entry which is preliminary data.</text>
</comment>